<evidence type="ECO:0000313" key="1">
    <source>
        <dbReference type="Proteomes" id="UP000887574"/>
    </source>
</evidence>
<protein>
    <submittedName>
        <fullName evidence="2">Uncharacterized protein</fullName>
    </submittedName>
</protein>
<keyword evidence="1" id="KW-1185">Reference proteome</keyword>
<dbReference type="WBParaSite" id="jg49">
    <property type="protein sequence ID" value="jg49"/>
    <property type="gene ID" value="jg49"/>
</dbReference>
<sequence>MAVTNKDISANQLTQELDWISANGTQCPRITLNYVQETLQSLDMMVPSVSFKFKDPVGWPTCLNGISSDGSGCMIGGGYAYPRDMDWTLRNVHSGRAFKGTPNPMCKRH</sequence>
<dbReference type="AlphaFoldDB" id="A0A915ECJ8"/>
<name>A0A915ECJ8_9BILA</name>
<evidence type="ECO:0000313" key="2">
    <source>
        <dbReference type="WBParaSite" id="jg49"/>
    </source>
</evidence>
<accession>A0A915ECJ8</accession>
<organism evidence="1 2">
    <name type="scientific">Ditylenchus dipsaci</name>
    <dbReference type="NCBI Taxonomy" id="166011"/>
    <lineage>
        <taxon>Eukaryota</taxon>
        <taxon>Metazoa</taxon>
        <taxon>Ecdysozoa</taxon>
        <taxon>Nematoda</taxon>
        <taxon>Chromadorea</taxon>
        <taxon>Rhabditida</taxon>
        <taxon>Tylenchina</taxon>
        <taxon>Tylenchomorpha</taxon>
        <taxon>Sphaerularioidea</taxon>
        <taxon>Anguinidae</taxon>
        <taxon>Anguininae</taxon>
        <taxon>Ditylenchus</taxon>
    </lineage>
</organism>
<proteinExistence type="predicted"/>
<dbReference type="Proteomes" id="UP000887574">
    <property type="component" value="Unplaced"/>
</dbReference>
<reference evidence="2" key="1">
    <citation type="submission" date="2022-11" db="UniProtKB">
        <authorList>
            <consortium name="WormBaseParasite"/>
        </authorList>
    </citation>
    <scope>IDENTIFICATION</scope>
</reference>